<dbReference type="PANTHER" id="PTHR42973">
    <property type="entry name" value="BINDING OXIDOREDUCTASE, PUTATIVE (AFU_ORTHOLOGUE AFUA_1G17690)-RELATED"/>
    <property type="match status" value="1"/>
</dbReference>
<accession>A0A6G1IP82</accession>
<keyword evidence="4" id="KW-0274">FAD</keyword>
<dbReference type="SUPFAM" id="SSF56176">
    <property type="entry name" value="FAD-binding/transporter-associated domain-like"/>
    <property type="match status" value="1"/>
</dbReference>
<keyword evidence="6" id="KW-0732">Signal</keyword>
<dbReference type="InterPro" id="IPR006094">
    <property type="entry name" value="Oxid_FAD_bind_N"/>
</dbReference>
<feature type="domain" description="FAD-binding PCMH-type" evidence="7">
    <location>
        <begin position="126"/>
        <end position="308"/>
    </location>
</feature>
<evidence type="ECO:0000259" key="7">
    <source>
        <dbReference type="PROSITE" id="PS51387"/>
    </source>
</evidence>
<keyword evidence="3" id="KW-0285">Flavoprotein</keyword>
<evidence type="ECO:0000256" key="6">
    <source>
        <dbReference type="SAM" id="SignalP"/>
    </source>
</evidence>
<dbReference type="Pfam" id="PF08031">
    <property type="entry name" value="BBE"/>
    <property type="match status" value="1"/>
</dbReference>
<dbReference type="Pfam" id="PF01565">
    <property type="entry name" value="FAD_binding_4"/>
    <property type="match status" value="1"/>
</dbReference>
<evidence type="ECO:0000313" key="9">
    <source>
        <dbReference type="Proteomes" id="UP000799291"/>
    </source>
</evidence>
<dbReference type="InterPro" id="IPR036318">
    <property type="entry name" value="FAD-bd_PCMH-like_sf"/>
</dbReference>
<comment type="cofactor">
    <cofactor evidence="1">
        <name>FAD</name>
        <dbReference type="ChEBI" id="CHEBI:57692"/>
    </cofactor>
</comment>
<sequence>MKFLEAVFSYFASASVVAAASSSNCKCTPRDTCWPSDKDWASLNKTLSGALIKGVPPASVCFPDQPNYGEEACAFVRSQWFNSTWHAVQPISIDYPIWANNSCNPIYPNGTSVTGDVNAGKKGCSIGNYAMYTVDATTPEQVAKSLEWAGKKNVRVVVKSTGHSYPGRSTGYGSLGIWTHNFRGIRYLPSFKPSHCPISSSLTAARVAAGETGIDVQTEMAKHNSIVVTGANPDVGIVGWLTGGGHGWLSSAYGMGADNLLEATIVTPSGDILITNPCQHSDLFFAIRGGGGGTYGVVTEVVVKAYPTPQATMHVFQLSTLSPNITSEYWDLVSFIHTEMPRLKKGGMQGYYFIVGPPTYPVYAFYWAMALYDKPNGTVEQLMAPIEERLRNQSHFFQYSSTVQRGDTYLDVFGSVENEAVANGGSAYGTWLMSPKSLADAKKTAEVFAKIGPSNDASKPNSPTSNPAILGHMIASPSPPSYYPTHISMTPAWRNTLTHLVVVEGWQDGVPQATIDSVYRDITTNKIQPLRELSPDTGAYFNECDSYEPEWQKAFWGENYGALLRVKRKVDPGNVLWCRRCVGSEGLREEGDGRLCRIGDYGKRTEDKGGSHAE</sequence>
<protein>
    <submittedName>
        <fullName evidence="8">FAD binding domain-containing protein</fullName>
    </submittedName>
</protein>
<dbReference type="InterPro" id="IPR016166">
    <property type="entry name" value="FAD-bd_PCMH"/>
</dbReference>
<organism evidence="8 9">
    <name type="scientific">Lentithecium fluviatile CBS 122367</name>
    <dbReference type="NCBI Taxonomy" id="1168545"/>
    <lineage>
        <taxon>Eukaryota</taxon>
        <taxon>Fungi</taxon>
        <taxon>Dikarya</taxon>
        <taxon>Ascomycota</taxon>
        <taxon>Pezizomycotina</taxon>
        <taxon>Dothideomycetes</taxon>
        <taxon>Pleosporomycetidae</taxon>
        <taxon>Pleosporales</taxon>
        <taxon>Massarineae</taxon>
        <taxon>Lentitheciaceae</taxon>
        <taxon>Lentithecium</taxon>
    </lineage>
</organism>
<dbReference type="InterPro" id="IPR016169">
    <property type="entry name" value="FAD-bd_PCMH_sub2"/>
</dbReference>
<dbReference type="PROSITE" id="PS51387">
    <property type="entry name" value="FAD_PCMH"/>
    <property type="match status" value="1"/>
</dbReference>
<name>A0A6G1IP82_9PLEO</name>
<keyword evidence="9" id="KW-1185">Reference proteome</keyword>
<keyword evidence="5" id="KW-0560">Oxidoreductase</keyword>
<evidence type="ECO:0000256" key="1">
    <source>
        <dbReference type="ARBA" id="ARBA00001974"/>
    </source>
</evidence>
<evidence type="ECO:0000256" key="3">
    <source>
        <dbReference type="ARBA" id="ARBA00022630"/>
    </source>
</evidence>
<evidence type="ECO:0000256" key="2">
    <source>
        <dbReference type="ARBA" id="ARBA00005466"/>
    </source>
</evidence>
<evidence type="ECO:0000256" key="5">
    <source>
        <dbReference type="ARBA" id="ARBA00023002"/>
    </source>
</evidence>
<dbReference type="Gene3D" id="3.30.465.10">
    <property type="match status" value="2"/>
</dbReference>
<reference evidence="8" key="1">
    <citation type="journal article" date="2020" name="Stud. Mycol.">
        <title>101 Dothideomycetes genomes: a test case for predicting lifestyles and emergence of pathogens.</title>
        <authorList>
            <person name="Haridas S."/>
            <person name="Albert R."/>
            <person name="Binder M."/>
            <person name="Bloem J."/>
            <person name="Labutti K."/>
            <person name="Salamov A."/>
            <person name="Andreopoulos B."/>
            <person name="Baker S."/>
            <person name="Barry K."/>
            <person name="Bills G."/>
            <person name="Bluhm B."/>
            <person name="Cannon C."/>
            <person name="Castanera R."/>
            <person name="Culley D."/>
            <person name="Daum C."/>
            <person name="Ezra D."/>
            <person name="Gonzalez J."/>
            <person name="Henrissat B."/>
            <person name="Kuo A."/>
            <person name="Liang C."/>
            <person name="Lipzen A."/>
            <person name="Lutzoni F."/>
            <person name="Magnuson J."/>
            <person name="Mondo S."/>
            <person name="Nolan M."/>
            <person name="Ohm R."/>
            <person name="Pangilinan J."/>
            <person name="Park H.-J."/>
            <person name="Ramirez L."/>
            <person name="Alfaro M."/>
            <person name="Sun H."/>
            <person name="Tritt A."/>
            <person name="Yoshinaga Y."/>
            <person name="Zwiers L.-H."/>
            <person name="Turgeon B."/>
            <person name="Goodwin S."/>
            <person name="Spatafora J."/>
            <person name="Crous P."/>
            <person name="Grigoriev I."/>
        </authorList>
    </citation>
    <scope>NUCLEOTIDE SEQUENCE</scope>
    <source>
        <strain evidence="8">CBS 122367</strain>
    </source>
</reference>
<dbReference type="GO" id="GO:0016491">
    <property type="term" value="F:oxidoreductase activity"/>
    <property type="evidence" value="ECO:0007669"/>
    <property type="project" value="UniProtKB-KW"/>
</dbReference>
<proteinExistence type="inferred from homology"/>
<feature type="chain" id="PRO_5026165654" evidence="6">
    <location>
        <begin position="20"/>
        <end position="614"/>
    </location>
</feature>
<comment type="similarity">
    <text evidence="2">Belongs to the oxygen-dependent FAD-linked oxidoreductase family.</text>
</comment>
<dbReference type="AlphaFoldDB" id="A0A6G1IP82"/>
<dbReference type="Proteomes" id="UP000799291">
    <property type="component" value="Unassembled WGS sequence"/>
</dbReference>
<dbReference type="InterPro" id="IPR050416">
    <property type="entry name" value="FAD-linked_Oxidoreductase"/>
</dbReference>
<feature type="signal peptide" evidence="6">
    <location>
        <begin position="1"/>
        <end position="19"/>
    </location>
</feature>
<evidence type="ECO:0000256" key="4">
    <source>
        <dbReference type="ARBA" id="ARBA00022827"/>
    </source>
</evidence>
<dbReference type="GO" id="GO:0071949">
    <property type="term" value="F:FAD binding"/>
    <property type="evidence" value="ECO:0007669"/>
    <property type="project" value="InterPro"/>
</dbReference>
<evidence type="ECO:0000313" key="8">
    <source>
        <dbReference type="EMBL" id="KAF2679793.1"/>
    </source>
</evidence>
<gene>
    <name evidence="8" type="ORF">K458DRAFT_480237</name>
</gene>
<dbReference type="OrthoDB" id="9983560at2759"/>
<dbReference type="EMBL" id="MU005601">
    <property type="protein sequence ID" value="KAF2679793.1"/>
    <property type="molecule type" value="Genomic_DNA"/>
</dbReference>
<dbReference type="PANTHER" id="PTHR42973:SF39">
    <property type="entry name" value="FAD-BINDING PCMH-TYPE DOMAIN-CONTAINING PROTEIN"/>
    <property type="match status" value="1"/>
</dbReference>
<dbReference type="InterPro" id="IPR012951">
    <property type="entry name" value="BBE"/>
</dbReference>